<evidence type="ECO:0000313" key="4">
    <source>
        <dbReference type="Proteomes" id="UP000271974"/>
    </source>
</evidence>
<name>A0A433SQY7_ELYCH</name>
<protein>
    <recommendedName>
        <fullName evidence="5">Secreted protein</fullName>
    </recommendedName>
</protein>
<dbReference type="Proteomes" id="UP000271974">
    <property type="component" value="Unassembled WGS sequence"/>
</dbReference>
<evidence type="ECO:0008006" key="5">
    <source>
        <dbReference type="Google" id="ProtNLM"/>
    </source>
</evidence>
<accession>A0A433SQY7</accession>
<evidence type="ECO:0000256" key="1">
    <source>
        <dbReference type="SAM" id="MobiDB-lite"/>
    </source>
</evidence>
<organism evidence="3 4">
    <name type="scientific">Elysia chlorotica</name>
    <name type="common">Eastern emerald elysia</name>
    <name type="synonym">Sea slug</name>
    <dbReference type="NCBI Taxonomy" id="188477"/>
    <lineage>
        <taxon>Eukaryota</taxon>
        <taxon>Metazoa</taxon>
        <taxon>Spiralia</taxon>
        <taxon>Lophotrochozoa</taxon>
        <taxon>Mollusca</taxon>
        <taxon>Gastropoda</taxon>
        <taxon>Heterobranchia</taxon>
        <taxon>Euthyneura</taxon>
        <taxon>Panpulmonata</taxon>
        <taxon>Sacoglossa</taxon>
        <taxon>Placobranchoidea</taxon>
        <taxon>Plakobranchidae</taxon>
        <taxon>Elysia</taxon>
    </lineage>
</organism>
<sequence length="103" mass="10852">MSCQSGSLLLLLTLLFAVAMETQALYFAACWGWGPSCSRHEIARHSRHPVRAVRPSHDSSVAAAVSREADSPSSSSSSSSPGGQRSPAYKGHGRRGIPSIVTS</sequence>
<gene>
    <name evidence="3" type="ORF">EGW08_020557</name>
</gene>
<comment type="caution">
    <text evidence="3">The sequence shown here is derived from an EMBL/GenBank/DDBJ whole genome shotgun (WGS) entry which is preliminary data.</text>
</comment>
<feature type="non-terminal residue" evidence="3">
    <location>
        <position position="103"/>
    </location>
</feature>
<feature type="region of interest" description="Disordered" evidence="1">
    <location>
        <begin position="46"/>
        <end position="103"/>
    </location>
</feature>
<feature type="compositionally biased region" description="Low complexity" evidence="1">
    <location>
        <begin position="71"/>
        <end position="81"/>
    </location>
</feature>
<keyword evidence="4" id="KW-1185">Reference proteome</keyword>
<reference evidence="3 4" key="1">
    <citation type="submission" date="2019-01" db="EMBL/GenBank/DDBJ databases">
        <title>A draft genome assembly of the solar-powered sea slug Elysia chlorotica.</title>
        <authorList>
            <person name="Cai H."/>
            <person name="Li Q."/>
            <person name="Fang X."/>
            <person name="Li J."/>
            <person name="Curtis N.E."/>
            <person name="Altenburger A."/>
            <person name="Shibata T."/>
            <person name="Feng M."/>
            <person name="Maeda T."/>
            <person name="Schwartz J.A."/>
            <person name="Shigenobu S."/>
            <person name="Lundholm N."/>
            <person name="Nishiyama T."/>
            <person name="Yang H."/>
            <person name="Hasebe M."/>
            <person name="Li S."/>
            <person name="Pierce S.K."/>
            <person name="Wang J."/>
        </authorList>
    </citation>
    <scope>NUCLEOTIDE SEQUENCE [LARGE SCALE GENOMIC DNA]</scope>
    <source>
        <strain evidence="3">EC2010</strain>
        <tissue evidence="3">Whole organism of an adult</tissue>
    </source>
</reference>
<proteinExistence type="predicted"/>
<feature type="signal peptide" evidence="2">
    <location>
        <begin position="1"/>
        <end position="24"/>
    </location>
</feature>
<dbReference type="OrthoDB" id="6160831at2759"/>
<evidence type="ECO:0000256" key="2">
    <source>
        <dbReference type="SAM" id="SignalP"/>
    </source>
</evidence>
<keyword evidence="2" id="KW-0732">Signal</keyword>
<feature type="chain" id="PRO_5019381499" description="Secreted protein" evidence="2">
    <location>
        <begin position="25"/>
        <end position="103"/>
    </location>
</feature>
<dbReference type="EMBL" id="RQTK01001175">
    <property type="protein sequence ID" value="RUS71684.1"/>
    <property type="molecule type" value="Genomic_DNA"/>
</dbReference>
<evidence type="ECO:0000313" key="3">
    <source>
        <dbReference type="EMBL" id="RUS71684.1"/>
    </source>
</evidence>
<dbReference type="AlphaFoldDB" id="A0A433SQY7"/>